<organism evidence="1">
    <name type="scientific">marine sediment metagenome</name>
    <dbReference type="NCBI Taxonomy" id="412755"/>
    <lineage>
        <taxon>unclassified sequences</taxon>
        <taxon>metagenomes</taxon>
        <taxon>ecological metagenomes</taxon>
    </lineage>
</organism>
<dbReference type="EMBL" id="BARW01000208">
    <property type="protein sequence ID" value="GAI61020.1"/>
    <property type="molecule type" value="Genomic_DNA"/>
</dbReference>
<reference evidence="1" key="1">
    <citation type="journal article" date="2014" name="Front. Microbiol.">
        <title>High frequency of phylogenetically diverse reductive dehalogenase-homologous genes in deep subseafloor sedimentary metagenomes.</title>
        <authorList>
            <person name="Kawai M."/>
            <person name="Futagami T."/>
            <person name="Toyoda A."/>
            <person name="Takaki Y."/>
            <person name="Nishi S."/>
            <person name="Hori S."/>
            <person name="Arai W."/>
            <person name="Tsubouchi T."/>
            <person name="Morono Y."/>
            <person name="Uchiyama I."/>
            <person name="Ito T."/>
            <person name="Fujiyama A."/>
            <person name="Inagaki F."/>
            <person name="Takami H."/>
        </authorList>
    </citation>
    <scope>NUCLEOTIDE SEQUENCE</scope>
    <source>
        <strain evidence="1">Expedition CK06-06</strain>
    </source>
</reference>
<sequence>MTIDEAIKVLEDIQRFVKPGDPPEEHTAIGLGTEALKRVILYRKGMYIGLGNKLRGETEEQPCQQGGEKR</sequence>
<name>X1RD00_9ZZZZ</name>
<evidence type="ECO:0000313" key="1">
    <source>
        <dbReference type="EMBL" id="GAI61020.1"/>
    </source>
</evidence>
<dbReference type="AlphaFoldDB" id="X1RD00"/>
<protein>
    <submittedName>
        <fullName evidence="1">Uncharacterized protein</fullName>
    </submittedName>
</protein>
<gene>
    <name evidence="1" type="ORF">S12H4_01150</name>
</gene>
<proteinExistence type="predicted"/>
<comment type="caution">
    <text evidence="1">The sequence shown here is derived from an EMBL/GenBank/DDBJ whole genome shotgun (WGS) entry which is preliminary data.</text>
</comment>
<accession>X1RD00</accession>